<dbReference type="CDD" id="cd02440">
    <property type="entry name" value="AdoMet_MTases"/>
    <property type="match status" value="1"/>
</dbReference>
<dbReference type="Proteomes" id="UP000569018">
    <property type="component" value="Unassembled WGS sequence"/>
</dbReference>
<dbReference type="PANTHER" id="PTHR43542:SF1">
    <property type="entry name" value="METHYLTRANSFERASE"/>
    <property type="match status" value="1"/>
</dbReference>
<dbReference type="RefSeq" id="WP_176235789.1">
    <property type="nucleotide sequence ID" value="NZ_BLRU01000120.1"/>
</dbReference>
<protein>
    <submittedName>
        <fullName evidence="3">16S rRNA (Guanine966-N2)-methyltransferase</fullName>
    </submittedName>
</protein>
<organism evidence="3 7">
    <name type="scientific">Candidatus Hakubella thermalkaliphila</name>
    <dbReference type="NCBI Taxonomy" id="2754717"/>
    <lineage>
        <taxon>Bacteria</taxon>
        <taxon>Bacillati</taxon>
        <taxon>Actinomycetota</taxon>
        <taxon>Actinomycetota incertae sedis</taxon>
        <taxon>Candidatus Hakubellales</taxon>
        <taxon>Candidatus Hakubellaceae</taxon>
        <taxon>Candidatus Hakubella</taxon>
    </lineage>
</organism>
<dbReference type="PANTHER" id="PTHR43542">
    <property type="entry name" value="METHYLTRANSFERASE"/>
    <property type="match status" value="1"/>
</dbReference>
<dbReference type="PIRSF" id="PIRSF004553">
    <property type="entry name" value="CHP00095"/>
    <property type="match status" value="1"/>
</dbReference>
<dbReference type="NCBIfam" id="TIGR00095">
    <property type="entry name" value="16S rRNA (guanine(966)-N(2))-methyltransferase RsmD"/>
    <property type="match status" value="1"/>
</dbReference>
<keyword evidence="2 3" id="KW-0808">Transferase</keyword>
<evidence type="ECO:0000313" key="7">
    <source>
        <dbReference type="Proteomes" id="UP000574717"/>
    </source>
</evidence>
<dbReference type="InterPro" id="IPR004398">
    <property type="entry name" value="RNA_MeTrfase_RsmD"/>
</dbReference>
<dbReference type="Proteomes" id="UP000588083">
    <property type="component" value="Unassembled WGS sequence"/>
</dbReference>
<dbReference type="EMBL" id="BLRU01000120">
    <property type="protein sequence ID" value="GFP19686.1"/>
    <property type="molecule type" value="Genomic_DNA"/>
</dbReference>
<evidence type="ECO:0000313" key="8">
    <source>
        <dbReference type="Proteomes" id="UP000588083"/>
    </source>
</evidence>
<evidence type="ECO:0000256" key="2">
    <source>
        <dbReference type="ARBA" id="ARBA00022679"/>
    </source>
</evidence>
<name>A0A6V8NMG3_9ACTN</name>
<dbReference type="Gene3D" id="3.40.50.150">
    <property type="entry name" value="Vaccinia Virus protein VP39"/>
    <property type="match status" value="1"/>
</dbReference>
<evidence type="ECO:0000313" key="3">
    <source>
        <dbReference type="EMBL" id="GFP19686.1"/>
    </source>
</evidence>
<dbReference type="SUPFAM" id="SSF53335">
    <property type="entry name" value="S-adenosyl-L-methionine-dependent methyltransferases"/>
    <property type="match status" value="1"/>
</dbReference>
<dbReference type="Proteomes" id="UP000574717">
    <property type="component" value="Unassembled WGS sequence"/>
</dbReference>
<dbReference type="AlphaFoldDB" id="A0A6V8NMG3"/>
<evidence type="ECO:0000256" key="1">
    <source>
        <dbReference type="ARBA" id="ARBA00022603"/>
    </source>
</evidence>
<reference evidence="6 7" key="1">
    <citation type="journal article" date="2020" name="Front. Microbiol.">
        <title>Single-cell genomics of novel Actinobacteria with the Wood-Ljungdahl pathway discovered in a serpentinizing system.</title>
        <authorList>
            <person name="Merino N."/>
            <person name="Kawai M."/>
            <person name="Boyd E.S."/>
            <person name="Colman D.R."/>
            <person name="McGlynn S.E."/>
            <person name="Nealson K.H."/>
            <person name="Kurokawa K."/>
            <person name="Hongoh Y."/>
        </authorList>
    </citation>
    <scope>NUCLEOTIDE SEQUENCE [LARGE SCALE GENOMIC DNA]</scope>
    <source>
        <strain evidence="3 7">S03</strain>
        <strain evidence="4 8">S34</strain>
        <strain evidence="5 6">S47</strain>
    </source>
</reference>
<keyword evidence="1 3" id="KW-0489">Methyltransferase</keyword>
<gene>
    <name evidence="3" type="ORF">HKBW3S03_01191</name>
    <name evidence="4" type="ORF">HKBW3S34_00919</name>
    <name evidence="5" type="ORF">HKBW3S47_01214</name>
</gene>
<evidence type="ECO:0000313" key="6">
    <source>
        <dbReference type="Proteomes" id="UP000569018"/>
    </source>
</evidence>
<dbReference type="InterPro" id="IPR002052">
    <property type="entry name" value="DNA_methylase_N6_adenine_CS"/>
</dbReference>
<comment type="caution">
    <text evidence="3">The sequence shown here is derived from an EMBL/GenBank/DDBJ whole genome shotgun (WGS) entry which is preliminary data.</text>
</comment>
<evidence type="ECO:0000313" key="5">
    <source>
        <dbReference type="EMBL" id="GFP39516.1"/>
    </source>
</evidence>
<dbReference type="Pfam" id="PF03602">
    <property type="entry name" value="Cons_hypoth95"/>
    <property type="match status" value="1"/>
</dbReference>
<evidence type="ECO:0000313" key="4">
    <source>
        <dbReference type="EMBL" id="GFP29999.1"/>
    </source>
</evidence>
<dbReference type="GO" id="GO:0008168">
    <property type="term" value="F:methyltransferase activity"/>
    <property type="evidence" value="ECO:0007669"/>
    <property type="project" value="UniProtKB-KW"/>
</dbReference>
<sequence>MRVIAGVARGRKLKNIRGLYIRPPLDQVKESTFDILGHLVQDAQVLDLFAGTGSLGVEALSRGCQRVIFVDKDERAVRLVEENLERVGLADPQRATVLKMDALAAVRYLDKRGEKFDLIFVDPPYKIGKGILEALFYLLSTTDVLKDEGEIILKIPLARRQEMTPAHFSPIKERRFGQSTVLFLSRKPRSCS</sequence>
<accession>A0A6V8NMG3</accession>
<proteinExistence type="predicted"/>
<dbReference type="EMBL" id="BLRZ01000035">
    <property type="protein sequence ID" value="GFP29999.1"/>
    <property type="molecule type" value="Genomic_DNA"/>
</dbReference>
<dbReference type="PROSITE" id="PS00092">
    <property type="entry name" value="N6_MTASE"/>
    <property type="match status" value="1"/>
</dbReference>
<keyword evidence="8" id="KW-1185">Reference proteome</keyword>
<dbReference type="GO" id="GO:0003676">
    <property type="term" value="F:nucleic acid binding"/>
    <property type="evidence" value="ECO:0007669"/>
    <property type="project" value="InterPro"/>
</dbReference>
<dbReference type="InterPro" id="IPR029063">
    <property type="entry name" value="SAM-dependent_MTases_sf"/>
</dbReference>
<dbReference type="EMBL" id="BLSD01000060">
    <property type="protein sequence ID" value="GFP39516.1"/>
    <property type="molecule type" value="Genomic_DNA"/>
</dbReference>
<dbReference type="GO" id="GO:0031167">
    <property type="term" value="P:rRNA methylation"/>
    <property type="evidence" value="ECO:0007669"/>
    <property type="project" value="InterPro"/>
</dbReference>